<dbReference type="EMBL" id="UPPP01000083">
    <property type="protein sequence ID" value="VBB08045.1"/>
    <property type="molecule type" value="Genomic_DNA"/>
</dbReference>
<evidence type="ECO:0000256" key="5">
    <source>
        <dbReference type="HAMAP-Rule" id="MF_01080"/>
    </source>
</evidence>
<dbReference type="NCBIfam" id="TIGR00431">
    <property type="entry name" value="TruB"/>
    <property type="match status" value="1"/>
</dbReference>
<comment type="function">
    <text evidence="5">Responsible for synthesis of pseudouridine from uracil-55 in the psi GC loop of transfer RNAs.</text>
</comment>
<dbReference type="HAMAP" id="MF_01080">
    <property type="entry name" value="TruB_bact"/>
    <property type="match status" value="1"/>
</dbReference>
<dbReference type="PANTHER" id="PTHR13767:SF2">
    <property type="entry name" value="PSEUDOURIDYLATE SYNTHASE TRUB1"/>
    <property type="match status" value="1"/>
</dbReference>
<dbReference type="CDD" id="cd21152">
    <property type="entry name" value="PUA_TruB_bacterial"/>
    <property type="match status" value="1"/>
</dbReference>
<feature type="active site" description="Nucleophile" evidence="5">
    <location>
        <position position="38"/>
    </location>
</feature>
<evidence type="ECO:0000313" key="9">
    <source>
        <dbReference type="EMBL" id="VBB08045.1"/>
    </source>
</evidence>
<dbReference type="InterPro" id="IPR015947">
    <property type="entry name" value="PUA-like_sf"/>
</dbReference>
<dbReference type="SUPFAM" id="SSF88697">
    <property type="entry name" value="PUA domain-like"/>
    <property type="match status" value="1"/>
</dbReference>
<dbReference type="GO" id="GO:0003723">
    <property type="term" value="F:RNA binding"/>
    <property type="evidence" value="ECO:0007669"/>
    <property type="project" value="InterPro"/>
</dbReference>
<evidence type="ECO:0000313" key="10">
    <source>
        <dbReference type="Proteomes" id="UP000277811"/>
    </source>
</evidence>
<dbReference type="Pfam" id="PF16198">
    <property type="entry name" value="TruB_C_2"/>
    <property type="match status" value="1"/>
</dbReference>
<gene>
    <name evidence="5" type="primary">truB</name>
    <name evidence="9" type="ORF">LUCI_3310</name>
</gene>
<feature type="domain" description="tRNA pseudouridylate synthase B C-terminal" evidence="8">
    <location>
        <begin position="172"/>
        <end position="225"/>
    </location>
</feature>
<dbReference type="GO" id="GO:0031119">
    <property type="term" value="P:tRNA pseudouridine synthesis"/>
    <property type="evidence" value="ECO:0007669"/>
    <property type="project" value="UniProtKB-UniRule"/>
</dbReference>
<evidence type="ECO:0000256" key="4">
    <source>
        <dbReference type="ARBA" id="ARBA00023235"/>
    </source>
</evidence>
<dbReference type="Gene3D" id="2.30.130.10">
    <property type="entry name" value="PUA domain"/>
    <property type="match status" value="1"/>
</dbReference>
<dbReference type="InterPro" id="IPR036974">
    <property type="entry name" value="PUA_sf"/>
</dbReference>
<evidence type="ECO:0000256" key="2">
    <source>
        <dbReference type="ARBA" id="ARBA00005642"/>
    </source>
</evidence>
<keyword evidence="3 5" id="KW-0819">tRNA processing</keyword>
<evidence type="ECO:0000259" key="7">
    <source>
        <dbReference type="Pfam" id="PF09157"/>
    </source>
</evidence>
<dbReference type="Proteomes" id="UP000277811">
    <property type="component" value="Unassembled WGS sequence"/>
</dbReference>
<dbReference type="InterPro" id="IPR015240">
    <property type="entry name" value="tRNA_sdUridine_synth_fam1_C"/>
</dbReference>
<dbReference type="CDD" id="cd02573">
    <property type="entry name" value="PseudoU_synth_EcTruB"/>
    <property type="match status" value="1"/>
</dbReference>
<proteinExistence type="inferred from homology"/>
<dbReference type="PANTHER" id="PTHR13767">
    <property type="entry name" value="TRNA-PSEUDOURIDINE SYNTHASE"/>
    <property type="match status" value="1"/>
</dbReference>
<dbReference type="Gene3D" id="3.30.2350.10">
    <property type="entry name" value="Pseudouridine synthase"/>
    <property type="match status" value="1"/>
</dbReference>
<organism evidence="9 10">
    <name type="scientific">Lucifera butyrica</name>
    <dbReference type="NCBI Taxonomy" id="1351585"/>
    <lineage>
        <taxon>Bacteria</taxon>
        <taxon>Bacillati</taxon>
        <taxon>Bacillota</taxon>
        <taxon>Negativicutes</taxon>
        <taxon>Veillonellales</taxon>
        <taxon>Veillonellaceae</taxon>
        <taxon>Lucifera</taxon>
    </lineage>
</organism>
<feature type="domain" description="tRNA pseudouridine synthase II TruB subfamily 1 C-terminal" evidence="7">
    <location>
        <begin position="229"/>
        <end position="276"/>
    </location>
</feature>
<dbReference type="EC" id="5.4.99.25" evidence="5"/>
<name>A0A498RAN6_9FIRM</name>
<comment type="similarity">
    <text evidence="2 5">Belongs to the pseudouridine synthase TruB family. Type 1 subfamily.</text>
</comment>
<feature type="domain" description="Pseudouridine synthase II N-terminal" evidence="6">
    <location>
        <begin position="23"/>
        <end position="171"/>
    </location>
</feature>
<evidence type="ECO:0000256" key="1">
    <source>
        <dbReference type="ARBA" id="ARBA00000385"/>
    </source>
</evidence>
<dbReference type="GO" id="GO:0160148">
    <property type="term" value="F:tRNA pseudouridine(55) synthase activity"/>
    <property type="evidence" value="ECO:0007669"/>
    <property type="project" value="UniProtKB-EC"/>
</dbReference>
<protein>
    <recommendedName>
        <fullName evidence="5">tRNA pseudouridine synthase B</fullName>
        <ecNumber evidence="5">5.4.99.25</ecNumber>
    </recommendedName>
    <alternativeName>
        <fullName evidence="5">tRNA pseudouridine(55) synthase</fullName>
        <shortName evidence="5">Psi55 synthase</shortName>
    </alternativeName>
    <alternativeName>
        <fullName evidence="5">tRNA pseudouridylate synthase</fullName>
    </alternativeName>
    <alternativeName>
        <fullName evidence="5">tRNA-uridine isomerase</fullName>
    </alternativeName>
</protein>
<dbReference type="Pfam" id="PF09157">
    <property type="entry name" value="TruB-C_2"/>
    <property type="match status" value="1"/>
</dbReference>
<dbReference type="InterPro" id="IPR032819">
    <property type="entry name" value="TruB_C"/>
</dbReference>
<comment type="catalytic activity">
    <reaction evidence="1 5">
        <text>uridine(55) in tRNA = pseudouridine(55) in tRNA</text>
        <dbReference type="Rhea" id="RHEA:42532"/>
        <dbReference type="Rhea" id="RHEA-COMP:10101"/>
        <dbReference type="Rhea" id="RHEA-COMP:10102"/>
        <dbReference type="ChEBI" id="CHEBI:65314"/>
        <dbReference type="ChEBI" id="CHEBI:65315"/>
        <dbReference type="EC" id="5.4.99.25"/>
    </reaction>
</comment>
<dbReference type="FunFam" id="3.30.2350.10:FF:000011">
    <property type="entry name" value="tRNA pseudouridine synthase B"/>
    <property type="match status" value="1"/>
</dbReference>
<dbReference type="RefSeq" id="WP_122628958.1">
    <property type="nucleotide sequence ID" value="NZ_UPPP01000083.1"/>
</dbReference>
<dbReference type="GO" id="GO:1990481">
    <property type="term" value="P:mRNA pseudouridine synthesis"/>
    <property type="evidence" value="ECO:0007669"/>
    <property type="project" value="TreeGrafter"/>
</dbReference>
<dbReference type="SUPFAM" id="SSF55120">
    <property type="entry name" value="Pseudouridine synthase"/>
    <property type="match status" value="1"/>
</dbReference>
<evidence type="ECO:0000259" key="8">
    <source>
        <dbReference type="Pfam" id="PF16198"/>
    </source>
</evidence>
<dbReference type="InterPro" id="IPR014780">
    <property type="entry name" value="tRNA_psdUridine_synth_TruB"/>
</dbReference>
<dbReference type="InterPro" id="IPR002501">
    <property type="entry name" value="PsdUridine_synth_N"/>
</dbReference>
<dbReference type="AlphaFoldDB" id="A0A498RAN6"/>
<sequence length="288" mass="31145">MTGIINVLKPPGMTSHDVVAFVRRTLGEKKAGHAGTLDPAAAGVLPVFLGQATRIIEYTTDCSKSYRAELTFGYETDTGDDTGEVLRSAPYPGIAAEQIETVLASFAGTSRQIPPMYSAVKVAGRKMYELARAGMTVEREARTIFIDSIQLIKITEAGILFDVTCSKGTYIRSLCMDIGQKLGYPAVMSFLVRTRVGNFTLADAVLLEQIAEQKEAVILPLDYALGHMPQITLNSETAKRLQNGQAVETGGSPAGLFRIYDHSNRLVGIGRQQPDSVYLTPVKVLNLG</sequence>
<dbReference type="OrthoDB" id="9802309at2"/>
<dbReference type="InterPro" id="IPR020103">
    <property type="entry name" value="PsdUridine_synth_cat_dom_sf"/>
</dbReference>
<accession>A0A498RAN6</accession>
<evidence type="ECO:0000259" key="6">
    <source>
        <dbReference type="Pfam" id="PF01509"/>
    </source>
</evidence>
<dbReference type="Pfam" id="PF01509">
    <property type="entry name" value="TruB_N"/>
    <property type="match status" value="1"/>
</dbReference>
<keyword evidence="4 5" id="KW-0413">Isomerase</keyword>
<evidence type="ECO:0000256" key="3">
    <source>
        <dbReference type="ARBA" id="ARBA00022694"/>
    </source>
</evidence>
<reference evidence="9 10" key="1">
    <citation type="submission" date="2018-06" db="EMBL/GenBank/DDBJ databases">
        <authorList>
            <person name="Strepis N."/>
        </authorList>
    </citation>
    <scope>NUCLEOTIDE SEQUENCE [LARGE SCALE GENOMIC DNA]</scope>
    <source>
        <strain evidence="9">LUCI</strain>
    </source>
</reference>
<keyword evidence="10" id="KW-1185">Reference proteome</keyword>